<keyword evidence="1" id="KW-1133">Transmembrane helix</keyword>
<keyword evidence="1" id="KW-0812">Transmembrane</keyword>
<accession>A0ABV6X931</accession>
<sequence length="356" mass="40012">MQGLVLQKAVLVSLLLLVGGSWLFVVTVSTSQGPKAEQWLALIGGTLVQTGAIALIIDYVNMRSYATGEVVEAILSSEDYLRTLSGEEQIAHVRRALHARFRGDDGVDRAVEWLTVTLAAPARIRYAAKLHLLQEQITELFPDGEVLVPDSVLRVRAEFAYTTSGNLSRRPELINGDGVIHTQIIPIPKTTELTRRFQAGELHSPEAREAWVRHVLQPKVWVKLGQGEETEIRPFIPRTRLSEAANGTVWLDFDITCEQYVQPGQQVSVVYSHRQLCHRRDSYVWRASARTYDFTFNARGFQDYRLLPIATPAKDSDLTELEVLRDEIRCTGLILPESMFAFAWSPRVEPPPLNGN</sequence>
<evidence type="ECO:0000313" key="3">
    <source>
        <dbReference type="Proteomes" id="UP001592530"/>
    </source>
</evidence>
<dbReference type="Proteomes" id="UP001592530">
    <property type="component" value="Unassembled WGS sequence"/>
</dbReference>
<feature type="transmembrane region" description="Helical" evidence="1">
    <location>
        <begin position="9"/>
        <end position="27"/>
    </location>
</feature>
<proteinExistence type="predicted"/>
<name>A0ABV6X931_9ACTN</name>
<dbReference type="EMBL" id="JBHEZY010000015">
    <property type="protein sequence ID" value="MFC1434793.1"/>
    <property type="molecule type" value="Genomic_DNA"/>
</dbReference>
<gene>
    <name evidence="2" type="ORF">ACEZDB_29535</name>
</gene>
<organism evidence="2 3">
    <name type="scientific">Streptacidiphilus alkalitolerans</name>
    <dbReference type="NCBI Taxonomy" id="3342712"/>
    <lineage>
        <taxon>Bacteria</taxon>
        <taxon>Bacillati</taxon>
        <taxon>Actinomycetota</taxon>
        <taxon>Actinomycetes</taxon>
        <taxon>Kitasatosporales</taxon>
        <taxon>Streptomycetaceae</taxon>
        <taxon>Streptacidiphilus</taxon>
    </lineage>
</organism>
<reference evidence="2 3" key="1">
    <citation type="submission" date="2024-09" db="EMBL/GenBank/DDBJ databases">
        <authorList>
            <person name="Lee S.D."/>
        </authorList>
    </citation>
    <scope>NUCLEOTIDE SEQUENCE [LARGE SCALE GENOMIC DNA]</scope>
    <source>
        <strain evidence="2 3">N1-3</strain>
    </source>
</reference>
<comment type="caution">
    <text evidence="2">The sequence shown here is derived from an EMBL/GenBank/DDBJ whole genome shotgun (WGS) entry which is preliminary data.</text>
</comment>
<keyword evidence="1" id="KW-0472">Membrane</keyword>
<evidence type="ECO:0000256" key="1">
    <source>
        <dbReference type="SAM" id="Phobius"/>
    </source>
</evidence>
<dbReference type="RefSeq" id="WP_380557344.1">
    <property type="nucleotide sequence ID" value="NZ_JBHEZY010000015.1"/>
</dbReference>
<feature type="transmembrane region" description="Helical" evidence="1">
    <location>
        <begin position="39"/>
        <end position="57"/>
    </location>
</feature>
<protein>
    <submittedName>
        <fullName evidence="2">Uncharacterized protein</fullName>
    </submittedName>
</protein>
<evidence type="ECO:0000313" key="2">
    <source>
        <dbReference type="EMBL" id="MFC1434793.1"/>
    </source>
</evidence>